<evidence type="ECO:0000256" key="1">
    <source>
        <dbReference type="SAM" id="MobiDB-lite"/>
    </source>
</evidence>
<organism evidence="3 4">
    <name type="scientific">Thalassotalea agarivorans</name>
    <name type="common">Thalassomonas agarivorans</name>
    <dbReference type="NCBI Taxonomy" id="349064"/>
    <lineage>
        <taxon>Bacteria</taxon>
        <taxon>Pseudomonadati</taxon>
        <taxon>Pseudomonadota</taxon>
        <taxon>Gammaproteobacteria</taxon>
        <taxon>Alteromonadales</taxon>
        <taxon>Colwelliaceae</taxon>
        <taxon>Thalassotalea</taxon>
    </lineage>
</organism>
<dbReference type="Proteomes" id="UP000199308">
    <property type="component" value="Unassembled WGS sequence"/>
</dbReference>
<evidence type="ECO:0000313" key="4">
    <source>
        <dbReference type="Proteomes" id="UP000199308"/>
    </source>
</evidence>
<dbReference type="Gene3D" id="3.40.50.10610">
    <property type="entry name" value="ABC-type transport auxiliary lipoprotein component"/>
    <property type="match status" value="1"/>
</dbReference>
<dbReference type="AlphaFoldDB" id="A0A1H9Y5Q4"/>
<name>A0A1H9Y5Q4_THASX</name>
<feature type="region of interest" description="Disordered" evidence="1">
    <location>
        <begin position="113"/>
        <end position="134"/>
    </location>
</feature>
<gene>
    <name evidence="3" type="ORF">SAMN05660429_00084</name>
</gene>
<sequence length="195" mass="21790">MKKLLLCCLVVVLAACSTSVKRVDPNSTVDLSGAWNDADSARVAKTMVEQSLSSAWINNHVASTGKQPTVIVGQIRNLSHEHISTGTFVSDIQRELINSGKVEFVADSTQRQEIRNERKDQDLNAREDTRSEAGQEIGADYMMKGQINTILDVEGKNQVRFYQVDLNLISLKDNRVVWVGQEKIKKLVSNAKIRY</sequence>
<feature type="signal peptide" evidence="2">
    <location>
        <begin position="1"/>
        <end position="22"/>
    </location>
</feature>
<accession>A0A1H9Y5Q4</accession>
<dbReference type="Pfam" id="PF13036">
    <property type="entry name" value="LpoB"/>
    <property type="match status" value="1"/>
</dbReference>
<proteinExistence type="predicted"/>
<evidence type="ECO:0008006" key="5">
    <source>
        <dbReference type="Google" id="ProtNLM"/>
    </source>
</evidence>
<protein>
    <recommendedName>
        <fullName evidence="5">Penicillin-binding protein activator LpoB</fullName>
    </recommendedName>
</protein>
<feature type="chain" id="PRO_5011594372" description="Penicillin-binding protein activator LpoB" evidence="2">
    <location>
        <begin position="23"/>
        <end position="195"/>
    </location>
</feature>
<evidence type="ECO:0000256" key="2">
    <source>
        <dbReference type="SAM" id="SignalP"/>
    </source>
</evidence>
<keyword evidence="4" id="KW-1185">Reference proteome</keyword>
<dbReference type="EMBL" id="FOHK01000001">
    <property type="protein sequence ID" value="SES64115.1"/>
    <property type="molecule type" value="Genomic_DNA"/>
</dbReference>
<reference evidence="3 4" key="1">
    <citation type="submission" date="2016-10" db="EMBL/GenBank/DDBJ databases">
        <authorList>
            <person name="de Groot N.N."/>
        </authorList>
    </citation>
    <scope>NUCLEOTIDE SEQUENCE [LARGE SCALE GENOMIC DNA]</scope>
    <source>
        <strain evidence="3 4">DSM 19706</strain>
    </source>
</reference>
<dbReference type="STRING" id="349064.SAMN05660429_00084"/>
<dbReference type="PROSITE" id="PS51257">
    <property type="entry name" value="PROKAR_LIPOPROTEIN"/>
    <property type="match status" value="1"/>
</dbReference>
<evidence type="ECO:0000313" key="3">
    <source>
        <dbReference type="EMBL" id="SES64115.1"/>
    </source>
</evidence>
<keyword evidence="2" id="KW-0732">Signal</keyword>
<dbReference type="InterPro" id="IPR014094">
    <property type="entry name" value="LpoB"/>
</dbReference>
<dbReference type="OrthoDB" id="9803653at2"/>
<feature type="compositionally biased region" description="Basic and acidic residues" evidence="1">
    <location>
        <begin position="113"/>
        <end position="133"/>
    </location>
</feature>
<dbReference type="RefSeq" id="WP_093326723.1">
    <property type="nucleotide sequence ID" value="NZ_AP027363.1"/>
</dbReference>